<sequence length="192" mass="21707">MIGSIVPIEHLQFPKIPPPFLLISFEILFPLSWVSTKKSPILWPCFFVPLLLLLSSLILLGLVRFRNLISCSSISGARTSPSLRTCHIVDFDPVQLLYRVGEARICGFGLGYEWKWFLALGLRTLTTDTELPLLVLLEAECWLRVLLLLLLVLLDPSPPRPMKSDLDTLRTIGTRNPDNPTSELTEWRKGSI</sequence>
<keyword evidence="2" id="KW-0472">Membrane</keyword>
<organism evidence="3">
    <name type="scientific">Opuntia streptacantha</name>
    <name type="common">Prickly pear cactus</name>
    <name type="synonym">Opuntia cardona</name>
    <dbReference type="NCBI Taxonomy" id="393608"/>
    <lineage>
        <taxon>Eukaryota</taxon>
        <taxon>Viridiplantae</taxon>
        <taxon>Streptophyta</taxon>
        <taxon>Embryophyta</taxon>
        <taxon>Tracheophyta</taxon>
        <taxon>Spermatophyta</taxon>
        <taxon>Magnoliopsida</taxon>
        <taxon>eudicotyledons</taxon>
        <taxon>Gunneridae</taxon>
        <taxon>Pentapetalae</taxon>
        <taxon>Caryophyllales</taxon>
        <taxon>Cactineae</taxon>
        <taxon>Cactaceae</taxon>
        <taxon>Opuntioideae</taxon>
        <taxon>Opuntia</taxon>
    </lineage>
</organism>
<name>A0A7C9AQW9_OPUST</name>
<accession>A0A7C9AQW9</accession>
<feature type="compositionally biased region" description="Polar residues" evidence="1">
    <location>
        <begin position="171"/>
        <end position="184"/>
    </location>
</feature>
<evidence type="ECO:0000256" key="2">
    <source>
        <dbReference type="SAM" id="Phobius"/>
    </source>
</evidence>
<dbReference type="AlphaFoldDB" id="A0A7C9AQW9"/>
<keyword evidence="2" id="KW-1133">Transmembrane helix</keyword>
<reference evidence="3" key="2">
    <citation type="submission" date="2020-07" db="EMBL/GenBank/DDBJ databases">
        <authorList>
            <person name="Vera ALvarez R."/>
            <person name="Arias-Moreno D.M."/>
            <person name="Jimenez-Jacinto V."/>
            <person name="Jimenez-Bremont J.F."/>
            <person name="Swaminathan K."/>
            <person name="Moose S.P."/>
            <person name="Guerrero-Gonzalez M.L."/>
            <person name="Marino-Ramirez L."/>
            <person name="Landsman D."/>
            <person name="Rodriguez-Kessler M."/>
            <person name="Delgado-Sanchez P."/>
        </authorList>
    </citation>
    <scope>NUCLEOTIDE SEQUENCE</scope>
    <source>
        <tissue evidence="3">Cladode</tissue>
    </source>
</reference>
<protein>
    <submittedName>
        <fullName evidence="3">Uncharacterized protein</fullName>
    </submittedName>
</protein>
<feature type="region of interest" description="Disordered" evidence="1">
    <location>
        <begin position="165"/>
        <end position="184"/>
    </location>
</feature>
<keyword evidence="2" id="KW-0812">Transmembrane</keyword>
<evidence type="ECO:0000256" key="1">
    <source>
        <dbReference type="SAM" id="MobiDB-lite"/>
    </source>
</evidence>
<evidence type="ECO:0000313" key="3">
    <source>
        <dbReference type="EMBL" id="MBA4672233.1"/>
    </source>
</evidence>
<feature type="transmembrane region" description="Helical" evidence="2">
    <location>
        <begin position="41"/>
        <end position="63"/>
    </location>
</feature>
<proteinExistence type="predicted"/>
<dbReference type="EMBL" id="GISG01254680">
    <property type="protein sequence ID" value="MBA4672233.1"/>
    <property type="molecule type" value="Transcribed_RNA"/>
</dbReference>
<reference evidence="3" key="1">
    <citation type="journal article" date="2013" name="J. Plant Res.">
        <title>Effect of fungi and light on seed germination of three Opuntia species from semiarid lands of central Mexico.</title>
        <authorList>
            <person name="Delgado-Sanchez P."/>
            <person name="Jimenez-Bremont J.F."/>
            <person name="Guerrero-Gonzalez Mde L."/>
            <person name="Flores J."/>
        </authorList>
    </citation>
    <scope>NUCLEOTIDE SEQUENCE</scope>
    <source>
        <tissue evidence="3">Cladode</tissue>
    </source>
</reference>